<gene>
    <name evidence="1" type="ORF">NKI81_20540</name>
</gene>
<dbReference type="Proteomes" id="UP001480082">
    <property type="component" value="Unassembled WGS sequence"/>
</dbReference>
<evidence type="ECO:0000313" key="2">
    <source>
        <dbReference type="Proteomes" id="UP001480082"/>
    </source>
</evidence>
<proteinExistence type="predicted"/>
<keyword evidence="2" id="KW-1185">Reference proteome</keyword>
<sequence length="61" mass="6431">MKATGWTAPGAMTGRAAYAKELQALANDEVPEPPCLDAQPMALQGPSFAFPSAEVARKKIE</sequence>
<organism evidence="1 2">
    <name type="scientific">Mesorhizobium australicum</name>
    <dbReference type="NCBI Taxonomy" id="536018"/>
    <lineage>
        <taxon>Bacteria</taxon>
        <taxon>Pseudomonadati</taxon>
        <taxon>Pseudomonadota</taxon>
        <taxon>Alphaproteobacteria</taxon>
        <taxon>Hyphomicrobiales</taxon>
        <taxon>Phyllobacteriaceae</taxon>
        <taxon>Mesorhizobium</taxon>
    </lineage>
</organism>
<dbReference type="EMBL" id="JAMYRI010000012">
    <property type="protein sequence ID" value="MER9286321.1"/>
    <property type="molecule type" value="Genomic_DNA"/>
</dbReference>
<comment type="caution">
    <text evidence="1">The sequence shown here is derived from an EMBL/GenBank/DDBJ whole genome shotgun (WGS) entry which is preliminary data.</text>
</comment>
<name>A0ACC6T372_9HYPH</name>
<evidence type="ECO:0000313" key="1">
    <source>
        <dbReference type="EMBL" id="MER9286321.1"/>
    </source>
</evidence>
<reference evidence="1 2" key="1">
    <citation type="journal article" date="2024" name="Proc. Natl. Acad. Sci. U.S.A.">
        <title>The evolutionary genomics of adaptation to stress in wild rhizobium bacteria.</title>
        <authorList>
            <person name="Kehlet-Delgado H."/>
            <person name="Montoya A.P."/>
            <person name="Jensen K.T."/>
            <person name="Wendlandt C.E."/>
            <person name="Dexheimer C."/>
            <person name="Roberts M."/>
            <person name="Torres Martinez L."/>
            <person name="Friesen M.L."/>
            <person name="Griffitts J.S."/>
            <person name="Porter S.S."/>
        </authorList>
    </citation>
    <scope>NUCLEOTIDE SEQUENCE [LARGE SCALE GENOMIC DNA]</scope>
    <source>
        <strain evidence="1 2">M0468</strain>
    </source>
</reference>
<protein>
    <submittedName>
        <fullName evidence="1">Uncharacterized protein</fullName>
    </submittedName>
</protein>
<accession>A0ACC6T372</accession>